<organism evidence="1 2">
    <name type="scientific">Patulibacter medicamentivorans</name>
    <dbReference type="NCBI Taxonomy" id="1097667"/>
    <lineage>
        <taxon>Bacteria</taxon>
        <taxon>Bacillati</taxon>
        <taxon>Actinomycetota</taxon>
        <taxon>Thermoleophilia</taxon>
        <taxon>Solirubrobacterales</taxon>
        <taxon>Patulibacteraceae</taxon>
        <taxon>Patulibacter</taxon>
    </lineage>
</organism>
<evidence type="ECO:0000313" key="2">
    <source>
        <dbReference type="Proteomes" id="UP000005143"/>
    </source>
</evidence>
<comment type="caution">
    <text evidence="1">The sequence shown here is derived from an EMBL/GenBank/DDBJ whole genome shotgun (WGS) entry which is preliminary data.</text>
</comment>
<protein>
    <submittedName>
        <fullName evidence="1">Uncharacterized protein</fullName>
    </submittedName>
</protein>
<dbReference type="RefSeq" id="WP_007576389.1">
    <property type="nucleotide sequence ID" value="NZ_AGUD01000228.1"/>
</dbReference>
<name>H0E7R6_9ACTN</name>
<reference evidence="1 2" key="1">
    <citation type="journal article" date="2013" name="Biodegradation">
        <title>Quantitative proteomic analysis of ibuprofen-degrading Patulibacter sp. strain I11.</title>
        <authorList>
            <person name="Almeida B."/>
            <person name="Kjeldal H."/>
            <person name="Lolas I."/>
            <person name="Knudsen A.D."/>
            <person name="Carvalho G."/>
            <person name="Nielsen K.L."/>
            <person name="Barreto Crespo M.T."/>
            <person name="Stensballe A."/>
            <person name="Nielsen J.L."/>
        </authorList>
    </citation>
    <scope>NUCLEOTIDE SEQUENCE [LARGE SCALE GENOMIC DNA]</scope>
    <source>
        <strain evidence="1 2">I11</strain>
    </source>
</reference>
<dbReference type="Proteomes" id="UP000005143">
    <property type="component" value="Unassembled WGS sequence"/>
</dbReference>
<dbReference type="AlphaFoldDB" id="H0E7R6"/>
<accession>H0E7R6</accession>
<proteinExistence type="predicted"/>
<dbReference type="EMBL" id="AGUD01000228">
    <property type="protein sequence ID" value="EHN10277.1"/>
    <property type="molecule type" value="Genomic_DNA"/>
</dbReference>
<sequence>MGLLSTWRTINAGARAARAAREQGDLAALATQIREAHGRRAHGDLLVLLVREAHGIVDEGVPQAVAAIALDPAVRSEPRRKAILALGTMPSGPAREALRQLAEDHAAGRLGGVARRQLDELRERARGA</sequence>
<gene>
    <name evidence="1" type="ORF">PAI11_28700</name>
</gene>
<evidence type="ECO:0000313" key="1">
    <source>
        <dbReference type="EMBL" id="EHN10277.1"/>
    </source>
</evidence>
<keyword evidence="2" id="KW-1185">Reference proteome</keyword>